<dbReference type="SUPFAM" id="SSF53474">
    <property type="entry name" value="alpha/beta-Hydrolases"/>
    <property type="match status" value="1"/>
</dbReference>
<comment type="caution">
    <text evidence="5">The sequence shown here is derived from an EMBL/GenBank/DDBJ whole genome shotgun (WGS) entry which is preliminary data.</text>
</comment>
<evidence type="ECO:0000259" key="4">
    <source>
        <dbReference type="SMART" id="SM00824"/>
    </source>
</evidence>
<keyword evidence="2 5" id="KW-0378">Hydrolase</keyword>
<dbReference type="InterPro" id="IPR029058">
    <property type="entry name" value="AB_hydrolase_fold"/>
</dbReference>
<dbReference type="PANTHER" id="PTHR11487:SF0">
    <property type="entry name" value="S-ACYL FATTY ACID SYNTHASE THIOESTERASE, MEDIUM CHAIN"/>
    <property type="match status" value="1"/>
</dbReference>
<dbReference type="SMART" id="SM00824">
    <property type="entry name" value="PKS_TE"/>
    <property type="match status" value="1"/>
</dbReference>
<dbReference type="EMBL" id="JBFAEG010000045">
    <property type="protein sequence ID" value="MEU5713102.1"/>
    <property type="molecule type" value="Genomic_DNA"/>
</dbReference>
<feature type="domain" description="Thioesterase TesA-like" evidence="4">
    <location>
        <begin position="24"/>
        <end position="245"/>
    </location>
</feature>
<dbReference type="Gene3D" id="3.40.50.1820">
    <property type="entry name" value="alpha/beta hydrolase"/>
    <property type="match status" value="1"/>
</dbReference>
<name>A0ABV3AMB5_9ACTN</name>
<dbReference type="Pfam" id="PF00975">
    <property type="entry name" value="Thioesterase"/>
    <property type="match status" value="1"/>
</dbReference>
<dbReference type="RefSeq" id="WP_063754217.1">
    <property type="nucleotide sequence ID" value="NZ_JBEXDP010000049.1"/>
</dbReference>
<dbReference type="InterPro" id="IPR012223">
    <property type="entry name" value="TEII"/>
</dbReference>
<evidence type="ECO:0000313" key="6">
    <source>
        <dbReference type="Proteomes" id="UP001551011"/>
    </source>
</evidence>
<evidence type="ECO:0000313" key="5">
    <source>
        <dbReference type="EMBL" id="MEU5713102.1"/>
    </source>
</evidence>
<organism evidence="5 6">
    <name type="scientific">Streptomyces flaveolus</name>
    <dbReference type="NCBI Taxonomy" id="67297"/>
    <lineage>
        <taxon>Bacteria</taxon>
        <taxon>Bacillati</taxon>
        <taxon>Actinomycetota</taxon>
        <taxon>Actinomycetes</taxon>
        <taxon>Kitasatosporales</taxon>
        <taxon>Streptomycetaceae</taxon>
        <taxon>Streptomyces</taxon>
    </lineage>
</organism>
<dbReference type="PANTHER" id="PTHR11487">
    <property type="entry name" value="THIOESTERASE"/>
    <property type="match status" value="1"/>
</dbReference>
<reference evidence="5 6" key="1">
    <citation type="submission" date="2024-06" db="EMBL/GenBank/DDBJ databases">
        <title>The Natural Products Discovery Center: Release of the First 8490 Sequenced Strains for Exploring Actinobacteria Biosynthetic Diversity.</title>
        <authorList>
            <person name="Kalkreuter E."/>
            <person name="Kautsar S.A."/>
            <person name="Yang D."/>
            <person name="Bader C.D."/>
            <person name="Teijaro C.N."/>
            <person name="Fluegel L."/>
            <person name="Davis C.M."/>
            <person name="Simpson J.R."/>
            <person name="Lauterbach L."/>
            <person name="Steele A.D."/>
            <person name="Gui C."/>
            <person name="Meng S."/>
            <person name="Li G."/>
            <person name="Viehrig K."/>
            <person name="Ye F."/>
            <person name="Su P."/>
            <person name="Kiefer A.F."/>
            <person name="Nichols A."/>
            <person name="Cepeda A.J."/>
            <person name="Yan W."/>
            <person name="Fan B."/>
            <person name="Jiang Y."/>
            <person name="Adhikari A."/>
            <person name="Zheng C.-J."/>
            <person name="Schuster L."/>
            <person name="Cowan T.M."/>
            <person name="Smanski M.J."/>
            <person name="Chevrette M.G."/>
            <person name="De Carvalho L.P.S."/>
            <person name="Shen B."/>
        </authorList>
    </citation>
    <scope>NUCLEOTIDE SEQUENCE [LARGE SCALE GENOMIC DNA]</scope>
    <source>
        <strain evidence="5 6">NPDC020594</strain>
    </source>
</reference>
<feature type="region of interest" description="Disordered" evidence="3">
    <location>
        <begin position="249"/>
        <end position="287"/>
    </location>
</feature>
<sequence length="287" mass="30065">MSAEQRATWLRRFHPGVASAPELVCFPHAGGSAAAWHRLSAALRPAVEVWAVQYPGRHDRHREPPITDLHVLADRIAAALGPADRPRALLGHSMGASLAYEVAVRLAERGAGEPVALIVSGRRAPSCAGTGRDRLADDDALVAKVRGLGGTEAAVLRDADLLELVLPVLRGDYRALARYAPTRGRPLSCPVLALAGEADTEASVEEVGAWRHQTSGAFRLRVFDGGHFFLTDQVPALAGLVRELLSGAVPPPAGRPSVAPTDAPRAGGPSPAASSPGQGHDPGQLRT</sequence>
<comment type="similarity">
    <text evidence="1">Belongs to the thioesterase family.</text>
</comment>
<accession>A0ABV3AMB5</accession>
<gene>
    <name evidence="5" type="ORF">AB0H04_40880</name>
</gene>
<dbReference type="InterPro" id="IPR020802">
    <property type="entry name" value="TesA-like"/>
</dbReference>
<dbReference type="GO" id="GO:0016787">
    <property type="term" value="F:hydrolase activity"/>
    <property type="evidence" value="ECO:0007669"/>
    <property type="project" value="UniProtKB-KW"/>
</dbReference>
<protein>
    <submittedName>
        <fullName evidence="5">Alpha/beta fold hydrolase</fullName>
    </submittedName>
</protein>
<keyword evidence="6" id="KW-1185">Reference proteome</keyword>
<feature type="compositionally biased region" description="Low complexity" evidence="3">
    <location>
        <begin position="266"/>
        <end position="277"/>
    </location>
</feature>
<proteinExistence type="inferred from homology"/>
<evidence type="ECO:0000256" key="1">
    <source>
        <dbReference type="ARBA" id="ARBA00007169"/>
    </source>
</evidence>
<evidence type="ECO:0000256" key="2">
    <source>
        <dbReference type="ARBA" id="ARBA00022801"/>
    </source>
</evidence>
<dbReference type="Proteomes" id="UP001551011">
    <property type="component" value="Unassembled WGS sequence"/>
</dbReference>
<dbReference type="InterPro" id="IPR001031">
    <property type="entry name" value="Thioesterase"/>
</dbReference>
<evidence type="ECO:0000256" key="3">
    <source>
        <dbReference type="SAM" id="MobiDB-lite"/>
    </source>
</evidence>